<evidence type="ECO:0000313" key="7">
    <source>
        <dbReference type="Proteomes" id="UP001497457"/>
    </source>
</evidence>
<gene>
    <name evidence="6" type="ORF">URODEC1_LOCUS60298</name>
</gene>
<dbReference type="InterPro" id="IPR002182">
    <property type="entry name" value="NB-ARC"/>
</dbReference>
<dbReference type="InterPro" id="IPR058922">
    <property type="entry name" value="WHD_DRP"/>
</dbReference>
<organism evidence="6 7">
    <name type="scientific">Urochloa decumbens</name>
    <dbReference type="NCBI Taxonomy" id="240449"/>
    <lineage>
        <taxon>Eukaryota</taxon>
        <taxon>Viridiplantae</taxon>
        <taxon>Streptophyta</taxon>
        <taxon>Embryophyta</taxon>
        <taxon>Tracheophyta</taxon>
        <taxon>Spermatophyta</taxon>
        <taxon>Magnoliopsida</taxon>
        <taxon>Liliopsida</taxon>
        <taxon>Poales</taxon>
        <taxon>Poaceae</taxon>
        <taxon>PACMAD clade</taxon>
        <taxon>Panicoideae</taxon>
        <taxon>Panicodae</taxon>
        <taxon>Paniceae</taxon>
        <taxon>Melinidinae</taxon>
        <taxon>Urochloa</taxon>
    </lineage>
</organism>
<dbReference type="Proteomes" id="UP001497457">
    <property type="component" value="Chromosome 24b"/>
</dbReference>
<dbReference type="Gene3D" id="1.10.8.430">
    <property type="entry name" value="Helical domain of apoptotic protease-activating factors"/>
    <property type="match status" value="1"/>
</dbReference>
<dbReference type="InterPro" id="IPR032675">
    <property type="entry name" value="LRR_dom_sf"/>
</dbReference>
<dbReference type="Pfam" id="PF00931">
    <property type="entry name" value="NB-ARC"/>
    <property type="match status" value="1"/>
</dbReference>
<dbReference type="GO" id="GO:0002758">
    <property type="term" value="P:innate immune response-activating signaling pathway"/>
    <property type="evidence" value="ECO:0007669"/>
    <property type="project" value="UniProtKB-ARBA"/>
</dbReference>
<dbReference type="AlphaFoldDB" id="A0ABC9B5L7"/>
<dbReference type="Gene3D" id="3.40.50.300">
    <property type="entry name" value="P-loop containing nucleotide triphosphate hydrolases"/>
    <property type="match status" value="1"/>
</dbReference>
<evidence type="ECO:0000256" key="2">
    <source>
        <dbReference type="ARBA" id="ARBA00022821"/>
    </source>
</evidence>
<dbReference type="SUPFAM" id="SSF52540">
    <property type="entry name" value="P-loop containing nucleoside triphosphate hydrolases"/>
    <property type="match status" value="1"/>
</dbReference>
<evidence type="ECO:0000256" key="1">
    <source>
        <dbReference type="ARBA" id="ARBA00022737"/>
    </source>
</evidence>
<keyword evidence="1" id="KW-0677">Repeat</keyword>
<dbReference type="Gene3D" id="1.10.10.10">
    <property type="entry name" value="Winged helix-like DNA-binding domain superfamily/Winged helix DNA-binding domain"/>
    <property type="match status" value="1"/>
</dbReference>
<keyword evidence="7" id="KW-1185">Reference proteome</keyword>
<dbReference type="FunFam" id="1.10.10.10:FF:000322">
    <property type="entry name" value="Probable disease resistance protein At1g63360"/>
    <property type="match status" value="1"/>
</dbReference>
<dbReference type="Gene3D" id="3.80.10.10">
    <property type="entry name" value="Ribonuclease Inhibitor"/>
    <property type="match status" value="1"/>
</dbReference>
<dbReference type="InterPro" id="IPR042197">
    <property type="entry name" value="Apaf_helical"/>
</dbReference>
<dbReference type="EMBL" id="OZ075134">
    <property type="protein sequence ID" value="CAL4990534.1"/>
    <property type="molecule type" value="Genomic_DNA"/>
</dbReference>
<sequence>MGRTSHLVEPNLVGKEVIHATSRLVELVLQYKENKCYKIGIVGTGGVGKTTLAQKLYNDQRLKGNFNKRAWICVSEQYSEVALLKQILRNIGVHQEQGETVGELKAKIAETIEKKNFLLVLDDLWQPDVWTNLLRTPFHAAAHGVILVTTRYDTVARAIGVEHMHRVELMSEDVGWELLWKSMNFTDEKEVHNLREIGLEIVRKCGGLPLAIRVIASALPARDRNESQWSHILSNDAWSMNKLPADVRGALYLSYDQLPQHLKQCFLYCALFPGDWTIYRDDIVKYWVAEGFIEEHGSQLSEDIAEEYYNELVSRNLLLANPKYFDPGQCKMHDLLRQLARHLSREECFLGDPQSLEGRSMSKLLRISIVKDNDLMVILPASDKQQFRVRTLRNFCKTLTIEQSIFKRLTYVRTLDLSSSCVRKIPDYIGSLIHLRLLDLSSTYIDCLPESIHSLKNLQTLNVQHCGGLHSLPLSITKLCNLRHLGLDDTPIYNVPKGIGRLKFLNDLKGFPIGGACDDTTRMQDGWNLEELDPLLQLRQLHMIKLERAAPFSTDSLLTGKRSCVHLPQIGQLPNLRYLRIEGATAVTKIGPEFHGYGLDTTGSRGAIAFPKLESLVIIDMPNWEEWSFAVEEENETVAGSEMGGHGADAKQENEVLPLGMQLLPRLERLELCYCPKLKSFPRQLGYQATSLRWLKLRFAGSIKLVDDLHSSPICF</sequence>
<dbReference type="Pfam" id="PF23559">
    <property type="entry name" value="WHD_DRP"/>
    <property type="match status" value="1"/>
</dbReference>
<keyword evidence="2" id="KW-0611">Plant defense</keyword>
<dbReference type="PRINTS" id="PR00364">
    <property type="entry name" value="DISEASERSIST"/>
</dbReference>
<accession>A0ABC9B5L7</accession>
<dbReference type="Pfam" id="PF23598">
    <property type="entry name" value="LRR_14"/>
    <property type="match status" value="1"/>
</dbReference>
<dbReference type="InterPro" id="IPR055414">
    <property type="entry name" value="LRR_R13L4/SHOC2-like"/>
</dbReference>
<reference evidence="6" key="1">
    <citation type="submission" date="2024-10" db="EMBL/GenBank/DDBJ databases">
        <authorList>
            <person name="Ryan C."/>
        </authorList>
    </citation>
    <scope>NUCLEOTIDE SEQUENCE [LARGE SCALE GENOMIC DNA]</scope>
</reference>
<evidence type="ECO:0008006" key="8">
    <source>
        <dbReference type="Google" id="ProtNLM"/>
    </source>
</evidence>
<evidence type="ECO:0000313" key="6">
    <source>
        <dbReference type="EMBL" id="CAL4990534.1"/>
    </source>
</evidence>
<dbReference type="InterPro" id="IPR036388">
    <property type="entry name" value="WH-like_DNA-bd_sf"/>
</dbReference>
<proteinExistence type="predicted"/>
<name>A0ABC9B5L7_9POAL</name>
<feature type="domain" description="Disease resistance protein winged helix" evidence="4">
    <location>
        <begin position="271"/>
        <end position="340"/>
    </location>
</feature>
<dbReference type="InterPro" id="IPR044974">
    <property type="entry name" value="Disease_R_plants"/>
</dbReference>
<feature type="domain" description="Disease resistance R13L4/SHOC-2-like LRR" evidence="5">
    <location>
        <begin position="405"/>
        <end position="543"/>
    </location>
</feature>
<evidence type="ECO:0000259" key="5">
    <source>
        <dbReference type="Pfam" id="PF23598"/>
    </source>
</evidence>
<dbReference type="GO" id="GO:0042742">
    <property type="term" value="P:defense response to bacterium"/>
    <property type="evidence" value="ECO:0007669"/>
    <property type="project" value="UniProtKB-ARBA"/>
</dbReference>
<evidence type="ECO:0000259" key="4">
    <source>
        <dbReference type="Pfam" id="PF23559"/>
    </source>
</evidence>
<evidence type="ECO:0000259" key="3">
    <source>
        <dbReference type="Pfam" id="PF00931"/>
    </source>
</evidence>
<protein>
    <recommendedName>
        <fullName evidence="8">NB-ARC domain-containing protein</fullName>
    </recommendedName>
</protein>
<dbReference type="PANTHER" id="PTHR23155:SF909">
    <property type="entry name" value="OS11G0673900 PROTEIN"/>
    <property type="match status" value="1"/>
</dbReference>
<dbReference type="GO" id="GO:0009626">
    <property type="term" value="P:plant-type hypersensitive response"/>
    <property type="evidence" value="ECO:0007669"/>
    <property type="project" value="UniProtKB-ARBA"/>
</dbReference>
<dbReference type="SUPFAM" id="SSF52058">
    <property type="entry name" value="L domain-like"/>
    <property type="match status" value="1"/>
</dbReference>
<dbReference type="PANTHER" id="PTHR23155">
    <property type="entry name" value="DISEASE RESISTANCE PROTEIN RP"/>
    <property type="match status" value="1"/>
</dbReference>
<dbReference type="InterPro" id="IPR027417">
    <property type="entry name" value="P-loop_NTPase"/>
</dbReference>
<feature type="domain" description="NB-ARC" evidence="3">
    <location>
        <begin position="33"/>
        <end position="182"/>
    </location>
</feature>